<feature type="active site" description="Proton donor" evidence="6">
    <location>
        <position position="14"/>
    </location>
</feature>
<proteinExistence type="inferred from homology"/>
<evidence type="ECO:0000313" key="10">
    <source>
        <dbReference type="Proteomes" id="UP000051794"/>
    </source>
</evidence>
<dbReference type="InterPro" id="IPR036412">
    <property type="entry name" value="HAD-like_sf"/>
</dbReference>
<dbReference type="PANTHER" id="PTHR19288:SF46">
    <property type="entry name" value="HALOACID DEHALOGENASE-LIKE HYDROLASE DOMAIN-CONTAINING PROTEIN 2"/>
    <property type="match status" value="1"/>
</dbReference>
<comment type="function">
    <text evidence="5">Catalyzes the dephosphorylation of 2-6 carbon acid sugars in vitro.</text>
</comment>
<dbReference type="InterPro" id="IPR023214">
    <property type="entry name" value="HAD_sf"/>
</dbReference>
<evidence type="ECO:0000256" key="7">
    <source>
        <dbReference type="PIRSR" id="PIRSR000915-2"/>
    </source>
</evidence>
<keyword evidence="2 5" id="KW-0479">Metal-binding</keyword>
<dbReference type="NCBIfam" id="TIGR01457">
    <property type="entry name" value="HAD-SF-IIA-hyp2"/>
    <property type="match status" value="1"/>
</dbReference>
<feature type="binding site" evidence="7">
    <location>
        <position position="188"/>
    </location>
    <ligand>
        <name>substrate</name>
    </ligand>
</feature>
<dbReference type="PANTHER" id="PTHR19288">
    <property type="entry name" value="4-NITROPHENYLPHOSPHATASE-RELATED"/>
    <property type="match status" value="1"/>
</dbReference>
<dbReference type="Pfam" id="PF13344">
    <property type="entry name" value="Hydrolase_6"/>
    <property type="match status" value="1"/>
</dbReference>
<feature type="binding site" evidence="8">
    <location>
        <position position="14"/>
    </location>
    <ligand>
        <name>Mg(2+)</name>
        <dbReference type="ChEBI" id="CHEBI:18420"/>
    </ligand>
</feature>
<dbReference type="PATRIC" id="fig|1423768.4.peg.228"/>
<reference evidence="9 10" key="1">
    <citation type="journal article" date="2015" name="Genome Announc.">
        <title>Expanding the biotechnology potential of lactobacilli through comparative genomics of 213 strains and associated genera.</title>
        <authorList>
            <person name="Sun Z."/>
            <person name="Harris H.M."/>
            <person name="McCann A."/>
            <person name="Guo C."/>
            <person name="Argimon S."/>
            <person name="Zhang W."/>
            <person name="Yang X."/>
            <person name="Jeffery I.B."/>
            <person name="Cooney J.C."/>
            <person name="Kagawa T.F."/>
            <person name="Liu W."/>
            <person name="Song Y."/>
            <person name="Salvetti E."/>
            <person name="Wrobel A."/>
            <person name="Rasinkangas P."/>
            <person name="Parkhill J."/>
            <person name="Rea M.C."/>
            <person name="O'Sullivan O."/>
            <person name="Ritari J."/>
            <person name="Douillard F.P."/>
            <person name="Paul Ross R."/>
            <person name="Yang R."/>
            <person name="Briner A.E."/>
            <person name="Felis G.E."/>
            <person name="de Vos W.M."/>
            <person name="Barrangou R."/>
            <person name="Klaenhammer T.R."/>
            <person name="Caufield P.W."/>
            <person name="Cui Y."/>
            <person name="Zhang H."/>
            <person name="O'Toole P.W."/>
        </authorList>
    </citation>
    <scope>NUCLEOTIDE SEQUENCE [LARGE SCALE GENOMIC DNA]</scope>
    <source>
        <strain evidence="9 10">DSM 12361</strain>
    </source>
</reference>
<feature type="binding site" evidence="8">
    <location>
        <position position="12"/>
    </location>
    <ligand>
        <name>Mg(2+)</name>
        <dbReference type="ChEBI" id="CHEBI:18420"/>
    </ligand>
</feature>
<evidence type="ECO:0000256" key="6">
    <source>
        <dbReference type="PIRSR" id="PIRSR000915-1"/>
    </source>
</evidence>
<dbReference type="SFLD" id="SFLDS00003">
    <property type="entry name" value="Haloacid_Dehalogenase"/>
    <property type="match status" value="1"/>
</dbReference>
<gene>
    <name evidence="9" type="ORF">FD43_GL000224</name>
</gene>
<dbReference type="SUPFAM" id="SSF56784">
    <property type="entry name" value="HAD-like"/>
    <property type="match status" value="1"/>
</dbReference>
<feature type="active site" description="Nucleophile" evidence="6">
    <location>
        <position position="12"/>
    </location>
</feature>
<keyword evidence="4 5" id="KW-0460">Magnesium</keyword>
<dbReference type="EMBL" id="AZCK01000001">
    <property type="protein sequence ID" value="KRK25276.1"/>
    <property type="molecule type" value="Genomic_DNA"/>
</dbReference>
<dbReference type="PIRSF" id="PIRSF000915">
    <property type="entry name" value="PGP-type_phosphatase"/>
    <property type="match status" value="1"/>
</dbReference>
<dbReference type="InterPro" id="IPR006354">
    <property type="entry name" value="HAD-SF_hydro_IIA_hyp1"/>
</dbReference>
<comment type="similarity">
    <text evidence="1 5">Belongs to the HAD-like hydrolase superfamily. NagD family.</text>
</comment>
<keyword evidence="3" id="KW-0378">Hydrolase</keyword>
<evidence type="ECO:0000256" key="3">
    <source>
        <dbReference type="ARBA" id="ARBA00022801"/>
    </source>
</evidence>
<dbReference type="Pfam" id="PF13242">
    <property type="entry name" value="Hydrolase_like"/>
    <property type="match status" value="1"/>
</dbReference>
<organism evidence="9 10">
    <name type="scientific">Apilactobacillus kunkeei DSM 12361 = ATCC 700308</name>
    <dbReference type="NCBI Taxonomy" id="1423768"/>
    <lineage>
        <taxon>Bacteria</taxon>
        <taxon>Bacillati</taxon>
        <taxon>Bacillota</taxon>
        <taxon>Bacilli</taxon>
        <taxon>Lactobacillales</taxon>
        <taxon>Lactobacillaceae</taxon>
        <taxon>Apilactobacillus</taxon>
    </lineage>
</organism>
<dbReference type="GO" id="GO:0046872">
    <property type="term" value="F:metal ion binding"/>
    <property type="evidence" value="ECO:0007669"/>
    <property type="project" value="UniProtKB-KW"/>
</dbReference>
<dbReference type="CDD" id="cd07530">
    <property type="entry name" value="HAD_Pase_UmpH-like"/>
    <property type="match status" value="1"/>
</dbReference>
<dbReference type="EC" id="3.1.3.-" evidence="5"/>
<comment type="caution">
    <text evidence="9">The sequence shown here is derived from an EMBL/GenBank/DDBJ whole genome shotgun (WGS) entry which is preliminary data.</text>
</comment>
<dbReference type="SFLD" id="SFLDG01139">
    <property type="entry name" value="C2.A:_Pyridoxal_Phosphate_Phos"/>
    <property type="match status" value="1"/>
</dbReference>
<dbReference type="NCBIfam" id="TIGR01460">
    <property type="entry name" value="HAD-SF-IIA"/>
    <property type="match status" value="1"/>
</dbReference>
<evidence type="ECO:0000256" key="4">
    <source>
        <dbReference type="ARBA" id="ARBA00022842"/>
    </source>
</evidence>
<dbReference type="InterPro" id="IPR006357">
    <property type="entry name" value="HAD-SF_hydro_IIA"/>
</dbReference>
<evidence type="ECO:0000313" key="9">
    <source>
        <dbReference type="EMBL" id="KRK25276.1"/>
    </source>
</evidence>
<dbReference type="Proteomes" id="UP000051794">
    <property type="component" value="Unassembled WGS sequence"/>
</dbReference>
<evidence type="ECO:0000256" key="5">
    <source>
        <dbReference type="PIRNR" id="PIRNR000915"/>
    </source>
</evidence>
<sequence length="261" mass="28638">MLMKKYKGYFIDLDGTIYAGSKRIPAAKRFIERLQSNGIDFLFVTNNTTKMPEDVVKNLGDNHDIHVSVNNVYTAGLATADYVKKDAESNQFDKTAYVVGEKGLITALQNNGFEITDNNPSYVIVGLDSSVNYDQLSKAVLLVRDGAKFIGTNPDSNIPTEKGMQPGAGSLVKLVEYATQQKPVLIGKPESIIMQNALDKIGLNKSDVVMVGDNYMTDISAGINFGMDTLIVYTGLSTKEQVAQKEVQPTHQIDSLDDWEV</sequence>
<protein>
    <recommendedName>
        <fullName evidence="5">Acid sugar phosphatase</fullName>
        <ecNumber evidence="5">3.1.3.-</ecNumber>
    </recommendedName>
</protein>
<evidence type="ECO:0000256" key="8">
    <source>
        <dbReference type="PIRSR" id="PIRSR000915-3"/>
    </source>
</evidence>
<feature type="binding site" evidence="8">
    <location>
        <position position="213"/>
    </location>
    <ligand>
        <name>Mg(2+)</name>
        <dbReference type="ChEBI" id="CHEBI:18420"/>
    </ligand>
</feature>
<dbReference type="GO" id="GO:0005737">
    <property type="term" value="C:cytoplasm"/>
    <property type="evidence" value="ECO:0007669"/>
    <property type="project" value="TreeGrafter"/>
</dbReference>
<evidence type="ECO:0000256" key="2">
    <source>
        <dbReference type="ARBA" id="ARBA00022723"/>
    </source>
</evidence>
<dbReference type="AlphaFoldDB" id="A0A0R1FTV0"/>
<comment type="cofactor">
    <cofactor evidence="8">
        <name>Mg(2+)</name>
        <dbReference type="ChEBI" id="CHEBI:18420"/>
    </cofactor>
    <text evidence="8">Divalent metal ions. Mg(2+) is the most effective.</text>
</comment>
<dbReference type="GO" id="GO:0016791">
    <property type="term" value="F:phosphatase activity"/>
    <property type="evidence" value="ECO:0007669"/>
    <property type="project" value="TreeGrafter"/>
</dbReference>
<evidence type="ECO:0000256" key="1">
    <source>
        <dbReference type="ARBA" id="ARBA00006696"/>
    </source>
</evidence>
<accession>A0A0R1FTV0</accession>
<dbReference type="Gene3D" id="3.40.50.1000">
    <property type="entry name" value="HAD superfamily/HAD-like"/>
    <property type="match status" value="2"/>
</dbReference>
<dbReference type="FunFam" id="3.40.50.1000:FF:000053">
    <property type="entry name" value="TIGR01457 family HAD hydrolase"/>
    <property type="match status" value="1"/>
</dbReference>
<name>A0A0R1FTV0_9LACO</name>